<feature type="transmembrane region" description="Helical" evidence="2">
    <location>
        <begin position="265"/>
        <end position="286"/>
    </location>
</feature>
<keyword evidence="2" id="KW-1133">Transmembrane helix</keyword>
<reference evidence="3" key="1">
    <citation type="submission" date="2021-01" db="EMBL/GenBank/DDBJ databases">
        <authorList>
            <person name="Corre E."/>
            <person name="Pelletier E."/>
            <person name="Niang G."/>
            <person name="Scheremetjew M."/>
            <person name="Finn R."/>
            <person name="Kale V."/>
            <person name="Holt S."/>
            <person name="Cochrane G."/>
            <person name="Meng A."/>
            <person name="Brown T."/>
            <person name="Cohen L."/>
        </authorList>
    </citation>
    <scope>NUCLEOTIDE SEQUENCE</scope>
    <source>
        <strain evidence="3">CCMP3105</strain>
    </source>
</reference>
<organism evidence="3">
    <name type="scientific">Alexandrium monilatum</name>
    <dbReference type="NCBI Taxonomy" id="311494"/>
    <lineage>
        <taxon>Eukaryota</taxon>
        <taxon>Sar</taxon>
        <taxon>Alveolata</taxon>
        <taxon>Dinophyceae</taxon>
        <taxon>Gonyaulacales</taxon>
        <taxon>Pyrocystaceae</taxon>
        <taxon>Alexandrium</taxon>
    </lineage>
</organism>
<feature type="transmembrane region" description="Helical" evidence="2">
    <location>
        <begin position="170"/>
        <end position="196"/>
    </location>
</feature>
<name>A0A7S4STG1_9DINO</name>
<evidence type="ECO:0000256" key="2">
    <source>
        <dbReference type="SAM" id="Phobius"/>
    </source>
</evidence>
<protein>
    <submittedName>
        <fullName evidence="3">Uncharacterized protein</fullName>
    </submittedName>
</protein>
<feature type="transmembrane region" description="Helical" evidence="2">
    <location>
        <begin position="313"/>
        <end position="337"/>
    </location>
</feature>
<feature type="transmembrane region" description="Helical" evidence="2">
    <location>
        <begin position="138"/>
        <end position="158"/>
    </location>
</feature>
<feature type="transmembrane region" description="Helical" evidence="2">
    <location>
        <begin position="67"/>
        <end position="86"/>
    </location>
</feature>
<keyword evidence="2" id="KW-0472">Membrane</keyword>
<feature type="region of interest" description="Disordered" evidence="1">
    <location>
        <begin position="12"/>
        <end position="52"/>
    </location>
</feature>
<dbReference type="EMBL" id="HBNR01076591">
    <property type="protein sequence ID" value="CAE4653003.1"/>
    <property type="molecule type" value="Transcribed_RNA"/>
</dbReference>
<accession>A0A7S4STG1</accession>
<evidence type="ECO:0000313" key="3">
    <source>
        <dbReference type="EMBL" id="CAE4653003.1"/>
    </source>
</evidence>
<dbReference type="AlphaFoldDB" id="A0A7S4STG1"/>
<keyword evidence="2" id="KW-0812">Transmembrane</keyword>
<feature type="compositionally biased region" description="Basic and acidic residues" evidence="1">
    <location>
        <begin position="12"/>
        <end position="22"/>
    </location>
</feature>
<evidence type="ECO:0000256" key="1">
    <source>
        <dbReference type="SAM" id="MobiDB-lite"/>
    </source>
</evidence>
<gene>
    <name evidence="3" type="ORF">AMON00008_LOCUS54454</name>
</gene>
<proteinExistence type="predicted"/>
<sequence length="748" mass="83288">MGLFEVWRARVPESSDVEEGRTQEASPVPSVDSCDDATDDFSTSSSEGGFDEKRPQAAGSFFCSRRLGCRAAMVATVIGQLVLVAVATHSTLGEHCVLSYTNMSAVLLYSVGSMIILGFAFIFAYASRDASDPVTARANCYAFLAAAFLVAMGLQWLFHNIATTCPSENVRAITTVCDLTTMWSFPLVVFNFFGLVEERVRLTEAGFGKNLGSLWICRLRHLYITLEVVTILTYIGVRLSDSCQSYDFSCIPSMFWWLRMQTHNLLTTIGYMAVGMIAFSCFTSVLHSMDVNSSPFASYAHKERRWARKVMQYLRWITLMQCASSSMLHLVLVVMYFNQSLALTYTSLVYAIVQPLLFLMEIVLLLTLTGMLRPQRSASFQSGPSVSQTLRFLPARTPLWQSTVKSLAGRGLSVGELLDFYEQLGRPGGPMPLFDPERSTTNDVVRQAIIPHTRTGTGGGAAYVSMLAPLEGRCLPQVMVTHTWTGLFLDLVATVVADARGRDEYETTAADLAAGDCERLRSALQRRGSLEQSYWICAFSVNQHSGICDSVGRIPSESSPGYARWDRGRRDTATGEVFRVCSCSQPKYLNDSFPEECEMNKFDDMIEFLSSEVSGFKQLVAVDREYAVFTRAWCVAELHRAHEMRVTQKVCLHMNRVLDVDADDLSVYKKLATLTVTACQASRPQDKEEILNRIPDKQVFDEQLQEVIFGSRGLLRRQFEGFGVLEAAARTAFRVTRAQPAALTGRSR</sequence>
<feature type="transmembrane region" description="Helical" evidence="2">
    <location>
        <begin position="349"/>
        <end position="372"/>
    </location>
</feature>
<feature type="transmembrane region" description="Helical" evidence="2">
    <location>
        <begin position="106"/>
        <end position="126"/>
    </location>
</feature>